<dbReference type="SUPFAM" id="SSF51445">
    <property type="entry name" value="(Trans)glycosidases"/>
    <property type="match status" value="1"/>
</dbReference>
<dbReference type="OrthoDB" id="43654at2759"/>
<reference evidence="3 4" key="1">
    <citation type="submission" date="2015-01" db="EMBL/GenBank/DDBJ databases">
        <title>The Genome Sequence of Exophiala sideris CBS121828.</title>
        <authorList>
            <consortium name="The Broad Institute Genomics Platform"/>
            <person name="Cuomo C."/>
            <person name="de Hoog S."/>
            <person name="Gorbushina A."/>
            <person name="Stielow B."/>
            <person name="Teixiera M."/>
            <person name="Abouelleil A."/>
            <person name="Chapman S.B."/>
            <person name="Priest M."/>
            <person name="Young S.K."/>
            <person name="Wortman J."/>
            <person name="Nusbaum C."/>
            <person name="Birren B."/>
        </authorList>
    </citation>
    <scope>NUCLEOTIDE SEQUENCE [LARGE SCALE GENOMIC DNA]</scope>
    <source>
        <strain evidence="3 4">CBS 121828</strain>
    </source>
</reference>
<evidence type="ECO:0000313" key="4">
    <source>
        <dbReference type="Proteomes" id="UP000053599"/>
    </source>
</evidence>
<dbReference type="GO" id="GO:0009277">
    <property type="term" value="C:fungal-type cell wall"/>
    <property type="evidence" value="ECO:0007669"/>
    <property type="project" value="TreeGrafter"/>
</dbReference>
<dbReference type="GO" id="GO:0071966">
    <property type="term" value="P:fungal-type cell wall polysaccharide metabolic process"/>
    <property type="evidence" value="ECO:0007669"/>
    <property type="project" value="TreeGrafter"/>
</dbReference>
<dbReference type="InterPro" id="IPR024655">
    <property type="entry name" value="Asl1_glyco_hydro_catalytic"/>
</dbReference>
<dbReference type="Proteomes" id="UP000053599">
    <property type="component" value="Unassembled WGS sequence"/>
</dbReference>
<protein>
    <recommendedName>
        <fullName evidence="2">Asl1-like glycosyl hydrolase catalytic domain-containing protein</fullName>
    </recommendedName>
</protein>
<evidence type="ECO:0000256" key="1">
    <source>
        <dbReference type="SAM" id="SignalP"/>
    </source>
</evidence>
<dbReference type="PANTHER" id="PTHR34154:SF3">
    <property type="entry name" value="ALKALI-SENSITIVE LINKAGE PROTEIN 1"/>
    <property type="match status" value="1"/>
</dbReference>
<dbReference type="STRING" id="1016849.A0A0D1ZA50"/>
<keyword evidence="1" id="KW-0732">Signal</keyword>
<dbReference type="InterPro" id="IPR053183">
    <property type="entry name" value="ASL1"/>
</dbReference>
<evidence type="ECO:0000313" key="3">
    <source>
        <dbReference type="EMBL" id="KIV83653.1"/>
    </source>
</evidence>
<dbReference type="EMBL" id="KN846952">
    <property type="protein sequence ID" value="KIV83653.1"/>
    <property type="molecule type" value="Genomic_DNA"/>
</dbReference>
<sequence>MMTAFLDSLLLCPLLLVTTTASPTNSTTPKRGLTYITTSHSSSDDRIFTNARSPLTWYYNYAYTPSSISLPFVPMIHSASDAQSAISTIESSGATHVLTFNEPDGSTASGGTNTTPSAAASIWLDTIAPLRLPPYNLSISLPATTGSSQGLTWLSEFNTSCYALSRTGCEFDFVATHWYGDFDGLASWLGQIHALYLNKKIWLTEFAVPAVSTTETLSFMNESLAYLDGLSYVERYGWFGAFRTDDAGAFTGGSVSMFNNSGKLTELGAVYLGGEADGFEEGQSSGASGLKCATTIFAVLIPSVMVMMVLELW</sequence>
<dbReference type="HOGENOM" id="CLU_040908_3_2_1"/>
<feature type="signal peptide" evidence="1">
    <location>
        <begin position="1"/>
        <end position="21"/>
    </location>
</feature>
<dbReference type="InterPro" id="IPR017853">
    <property type="entry name" value="GH"/>
</dbReference>
<accession>A0A0D1ZA50</accession>
<dbReference type="AlphaFoldDB" id="A0A0D1ZA50"/>
<dbReference type="Gene3D" id="3.20.20.80">
    <property type="entry name" value="Glycosidases"/>
    <property type="match status" value="1"/>
</dbReference>
<proteinExistence type="predicted"/>
<dbReference type="PANTHER" id="PTHR34154">
    <property type="entry name" value="ALKALI-SENSITIVE LINKAGE PROTEIN 1"/>
    <property type="match status" value="1"/>
</dbReference>
<dbReference type="Pfam" id="PF11790">
    <property type="entry name" value="Glyco_hydro_cc"/>
    <property type="match status" value="1"/>
</dbReference>
<evidence type="ECO:0000259" key="2">
    <source>
        <dbReference type="Pfam" id="PF11790"/>
    </source>
</evidence>
<name>A0A0D1ZA50_9EURO</name>
<feature type="domain" description="Asl1-like glycosyl hydrolase catalytic" evidence="2">
    <location>
        <begin position="35"/>
        <end position="271"/>
    </location>
</feature>
<gene>
    <name evidence="3" type="ORF">PV11_05657</name>
</gene>
<feature type="chain" id="PRO_5002237610" description="Asl1-like glycosyl hydrolase catalytic domain-containing protein" evidence="1">
    <location>
        <begin position="22"/>
        <end position="313"/>
    </location>
</feature>
<organism evidence="3 4">
    <name type="scientific">Exophiala sideris</name>
    <dbReference type="NCBI Taxonomy" id="1016849"/>
    <lineage>
        <taxon>Eukaryota</taxon>
        <taxon>Fungi</taxon>
        <taxon>Dikarya</taxon>
        <taxon>Ascomycota</taxon>
        <taxon>Pezizomycotina</taxon>
        <taxon>Eurotiomycetes</taxon>
        <taxon>Chaetothyriomycetidae</taxon>
        <taxon>Chaetothyriales</taxon>
        <taxon>Herpotrichiellaceae</taxon>
        <taxon>Exophiala</taxon>
    </lineage>
</organism>